<dbReference type="InterPro" id="IPR002543">
    <property type="entry name" value="FtsK_dom"/>
</dbReference>
<evidence type="ECO:0000313" key="17">
    <source>
        <dbReference type="EMBL" id="HHX99627.1"/>
    </source>
</evidence>
<evidence type="ECO:0000313" key="18">
    <source>
        <dbReference type="Proteomes" id="UP000576550"/>
    </source>
</evidence>
<keyword evidence="10" id="KW-0238">DNA-binding</keyword>
<feature type="transmembrane region" description="Helical" evidence="15">
    <location>
        <begin position="55"/>
        <end position="76"/>
    </location>
</feature>
<dbReference type="GO" id="GO:0007059">
    <property type="term" value="P:chromosome segregation"/>
    <property type="evidence" value="ECO:0007669"/>
    <property type="project" value="UniProtKB-KW"/>
</dbReference>
<keyword evidence="4" id="KW-0132">Cell division</keyword>
<evidence type="ECO:0000256" key="11">
    <source>
        <dbReference type="ARBA" id="ARBA00023136"/>
    </source>
</evidence>
<evidence type="ECO:0000256" key="14">
    <source>
        <dbReference type="PROSITE-ProRule" id="PRU00289"/>
    </source>
</evidence>
<evidence type="ECO:0000256" key="5">
    <source>
        <dbReference type="ARBA" id="ARBA00022692"/>
    </source>
</evidence>
<keyword evidence="3" id="KW-1003">Cell membrane</keyword>
<keyword evidence="5 15" id="KW-0812">Transmembrane</keyword>
<dbReference type="InterPro" id="IPR025199">
    <property type="entry name" value="FtsK_4TM"/>
</dbReference>
<proteinExistence type="inferred from homology"/>
<dbReference type="Pfam" id="PF13491">
    <property type="entry name" value="FtsK_4TM"/>
    <property type="match status" value="1"/>
</dbReference>
<dbReference type="Gene3D" id="3.30.980.40">
    <property type="match status" value="1"/>
</dbReference>
<evidence type="ECO:0000256" key="3">
    <source>
        <dbReference type="ARBA" id="ARBA00022475"/>
    </source>
</evidence>
<dbReference type="PANTHER" id="PTHR22683">
    <property type="entry name" value="SPORULATION PROTEIN RELATED"/>
    <property type="match status" value="1"/>
</dbReference>
<dbReference type="InterPro" id="IPR027417">
    <property type="entry name" value="P-loop_NTPase"/>
</dbReference>
<evidence type="ECO:0000256" key="1">
    <source>
        <dbReference type="ARBA" id="ARBA00004651"/>
    </source>
</evidence>
<organism evidence="17 18">
    <name type="scientific">Candidatus Dojkabacteria bacterium</name>
    <dbReference type="NCBI Taxonomy" id="2099670"/>
    <lineage>
        <taxon>Bacteria</taxon>
        <taxon>Candidatus Dojkabacteria</taxon>
    </lineage>
</organism>
<comment type="subunit">
    <text evidence="13">Homohexamer. Forms a ring that surrounds DNA.</text>
</comment>
<sequence>MIFTYMATKKKKEKLTIKSSETKILFGTILFVGGIAVLISPFIQDQATLFAKVSLLLGYGAIPWGILLIYTSFFLLFKNKKFVSAKQAVGILFFSLCISILLSFWQNPEQYTNPDALRGAGGELGKLLHTSLNGVLGNLIEILVVIIFLILAFSLITGTTIEQIRDFIEGSIPEPQKEDLTEKPSVLQSVLERLRISKKEDDIKISGEAVSDVPEEPEMEETVDIEKKIDEILHREKKNEEDIELEGEVVKDTKDEQPQQPKYTDWVFPDISLLQEKEVHKQDAKLYKEKALIIQRTLMNFGIQAKVVSIAVGPTVLRFSLSISTGTKVSRVKSLSNDLALALASQTASIRIEAPIPGTPYVGIEVPNPTPNFVYTRDMIKKLRPEVDKYELPLILGKDITGKTMITDLGKIPHLLVAGATGTGKSVAINSLLTGLLMTKTPDEVKFILVDPKMGVEMGMYNGIPHLLTPVITDSALVTNALEWTIGEMMKRYTQLKQVHAKKLAEYNAKMGYVAMPYIVVVIDEMADLMLTSGIEVETKIQRLAQMGRAVGIHLILATQKPTVDVITGLIKSNIPGRMAFAVSTLMDSRVILDEAGAETLLGSGDMLYKDQTTPKPIRIQGTYTSTGDTESIVNAIKEQVKDSEPEYSTALTDAIEKGTDGGALGSENERDPDFEKALEVVVLTQKASASFLQRKMKIGYNKAARLIDQLYDAGAIGPQDGSKPRKVLVEDVSEILGGDVEDEY</sequence>
<dbReference type="Pfam" id="PF17854">
    <property type="entry name" value="FtsK_alpha"/>
    <property type="match status" value="1"/>
</dbReference>
<dbReference type="InterPro" id="IPR041027">
    <property type="entry name" value="FtsK_alpha"/>
</dbReference>
<dbReference type="SUPFAM" id="SSF46785">
    <property type="entry name" value="Winged helix' DNA-binding domain"/>
    <property type="match status" value="1"/>
</dbReference>
<feature type="domain" description="FtsK" evidence="16">
    <location>
        <begin position="402"/>
        <end position="590"/>
    </location>
</feature>
<accession>A0A832QHT5</accession>
<feature type="transmembrane region" description="Helical" evidence="15">
    <location>
        <begin position="135"/>
        <end position="156"/>
    </location>
</feature>
<comment type="subcellular location">
    <subcellularLocation>
        <location evidence="1">Cell membrane</location>
        <topology evidence="1">Multi-pass membrane protein</topology>
    </subcellularLocation>
</comment>
<dbReference type="GO" id="GO:0005886">
    <property type="term" value="C:plasma membrane"/>
    <property type="evidence" value="ECO:0007669"/>
    <property type="project" value="UniProtKB-SubCell"/>
</dbReference>
<feature type="binding site" evidence="14">
    <location>
        <begin position="419"/>
        <end position="426"/>
    </location>
    <ligand>
        <name>ATP</name>
        <dbReference type="ChEBI" id="CHEBI:30616"/>
    </ligand>
</feature>
<dbReference type="GO" id="GO:0051301">
    <property type="term" value="P:cell division"/>
    <property type="evidence" value="ECO:0007669"/>
    <property type="project" value="UniProtKB-KW"/>
</dbReference>
<evidence type="ECO:0000256" key="6">
    <source>
        <dbReference type="ARBA" id="ARBA00022741"/>
    </source>
</evidence>
<dbReference type="SUPFAM" id="SSF52540">
    <property type="entry name" value="P-loop containing nucleoside triphosphate hydrolases"/>
    <property type="match status" value="1"/>
</dbReference>
<comment type="caution">
    <text evidence="17">The sequence shown here is derived from an EMBL/GenBank/DDBJ whole genome shotgun (WGS) entry which is preliminary data.</text>
</comment>
<name>A0A832QHT5_9BACT</name>
<evidence type="ECO:0000256" key="15">
    <source>
        <dbReference type="SAM" id="Phobius"/>
    </source>
</evidence>
<evidence type="ECO:0000256" key="7">
    <source>
        <dbReference type="ARBA" id="ARBA00022829"/>
    </source>
</evidence>
<keyword evidence="9 15" id="KW-1133">Transmembrane helix</keyword>
<keyword evidence="8 14" id="KW-0067">ATP-binding</keyword>
<dbReference type="Pfam" id="PF01580">
    <property type="entry name" value="FtsK_SpoIIIE"/>
    <property type="match status" value="1"/>
</dbReference>
<dbReference type="InterPro" id="IPR003593">
    <property type="entry name" value="AAA+_ATPase"/>
</dbReference>
<evidence type="ECO:0000256" key="10">
    <source>
        <dbReference type="ARBA" id="ARBA00023125"/>
    </source>
</evidence>
<dbReference type="Proteomes" id="UP000576550">
    <property type="component" value="Unassembled WGS sequence"/>
</dbReference>
<dbReference type="Gene3D" id="3.40.50.300">
    <property type="entry name" value="P-loop containing nucleotide triphosphate hydrolases"/>
    <property type="match status" value="1"/>
</dbReference>
<dbReference type="GO" id="GO:0005524">
    <property type="term" value="F:ATP binding"/>
    <property type="evidence" value="ECO:0007669"/>
    <property type="project" value="UniProtKB-UniRule"/>
</dbReference>
<dbReference type="InterPro" id="IPR050206">
    <property type="entry name" value="FtsK/SpoIIIE/SftA"/>
</dbReference>
<feature type="transmembrane region" description="Helical" evidence="15">
    <location>
        <begin position="88"/>
        <end position="105"/>
    </location>
</feature>
<dbReference type="EMBL" id="DUTP01000005">
    <property type="protein sequence ID" value="HHX99627.1"/>
    <property type="molecule type" value="Genomic_DNA"/>
</dbReference>
<dbReference type="SMART" id="SM00843">
    <property type="entry name" value="Ftsk_gamma"/>
    <property type="match status" value="1"/>
</dbReference>
<dbReference type="PROSITE" id="PS50901">
    <property type="entry name" value="FTSK"/>
    <property type="match status" value="1"/>
</dbReference>
<dbReference type="InterPro" id="IPR036390">
    <property type="entry name" value="WH_DNA-bd_sf"/>
</dbReference>
<keyword evidence="6 14" id="KW-0547">Nucleotide-binding</keyword>
<dbReference type="CDD" id="cd01127">
    <property type="entry name" value="TrwB_TraG_TraD_VirD4"/>
    <property type="match status" value="1"/>
</dbReference>
<keyword evidence="7" id="KW-0159">Chromosome partition</keyword>
<evidence type="ECO:0000256" key="13">
    <source>
        <dbReference type="ARBA" id="ARBA00025923"/>
    </source>
</evidence>
<feature type="transmembrane region" description="Helical" evidence="15">
    <location>
        <begin position="24"/>
        <end position="43"/>
    </location>
</feature>
<dbReference type="Pfam" id="PF09397">
    <property type="entry name" value="FtsK_gamma"/>
    <property type="match status" value="1"/>
</dbReference>
<dbReference type="SMART" id="SM00382">
    <property type="entry name" value="AAA"/>
    <property type="match status" value="1"/>
</dbReference>
<evidence type="ECO:0000256" key="8">
    <source>
        <dbReference type="ARBA" id="ARBA00022840"/>
    </source>
</evidence>
<dbReference type="InterPro" id="IPR036388">
    <property type="entry name" value="WH-like_DNA-bd_sf"/>
</dbReference>
<dbReference type="PANTHER" id="PTHR22683:SF41">
    <property type="entry name" value="DNA TRANSLOCASE FTSK"/>
    <property type="match status" value="1"/>
</dbReference>
<dbReference type="InterPro" id="IPR018541">
    <property type="entry name" value="Ftsk_gamma"/>
</dbReference>
<comment type="similarity">
    <text evidence="2">Belongs to the FtsK/SpoIIIE/SftA family.</text>
</comment>
<evidence type="ECO:0000256" key="4">
    <source>
        <dbReference type="ARBA" id="ARBA00022618"/>
    </source>
</evidence>
<evidence type="ECO:0000256" key="2">
    <source>
        <dbReference type="ARBA" id="ARBA00006474"/>
    </source>
</evidence>
<evidence type="ECO:0000256" key="12">
    <source>
        <dbReference type="ARBA" id="ARBA00023306"/>
    </source>
</evidence>
<evidence type="ECO:0000256" key="9">
    <source>
        <dbReference type="ARBA" id="ARBA00022989"/>
    </source>
</evidence>
<dbReference type="Gene3D" id="1.10.10.10">
    <property type="entry name" value="Winged helix-like DNA-binding domain superfamily/Winged helix DNA-binding domain"/>
    <property type="match status" value="1"/>
</dbReference>
<dbReference type="AlphaFoldDB" id="A0A832QHT5"/>
<evidence type="ECO:0000259" key="16">
    <source>
        <dbReference type="PROSITE" id="PS50901"/>
    </source>
</evidence>
<keyword evidence="12" id="KW-0131">Cell cycle</keyword>
<keyword evidence="11 15" id="KW-0472">Membrane</keyword>
<protein>
    <submittedName>
        <fullName evidence="17">DNA translocase FtsK</fullName>
    </submittedName>
</protein>
<dbReference type="GO" id="GO:0003677">
    <property type="term" value="F:DNA binding"/>
    <property type="evidence" value="ECO:0007669"/>
    <property type="project" value="UniProtKB-KW"/>
</dbReference>
<gene>
    <name evidence="17" type="ORF">GX533_03070</name>
</gene>
<reference evidence="17 18" key="1">
    <citation type="journal article" date="2020" name="Biotechnol. Biofuels">
        <title>New insights from the biogas microbiome by comprehensive genome-resolved metagenomics of nearly 1600 species originating from multiple anaerobic digesters.</title>
        <authorList>
            <person name="Campanaro S."/>
            <person name="Treu L."/>
            <person name="Rodriguez-R L.M."/>
            <person name="Kovalovszki A."/>
            <person name="Ziels R.M."/>
            <person name="Maus I."/>
            <person name="Zhu X."/>
            <person name="Kougias P.G."/>
            <person name="Basile A."/>
            <person name="Luo G."/>
            <person name="Schluter A."/>
            <person name="Konstantinidis K.T."/>
            <person name="Angelidaki I."/>
        </authorList>
    </citation>
    <scope>NUCLEOTIDE SEQUENCE [LARGE SCALE GENOMIC DNA]</scope>
    <source>
        <strain evidence="17">AS05jafATM_89</strain>
    </source>
</reference>